<sequence>MSSATPNADTARLRRPGWRDPRLLIGLLLVIGSIIGVVALVGALDRTVPVYAASEDISLGDPVGTENLEIAEVRIDGLEERYLTADEEVPDGLRSSVFIGAGELVPRRALKQGDPLGRKPVAVGIDGTVADAIVAGSHVDVWAAAQDDAGRSYEEPERLLEGIEVAGRESVESAFGGTSGTELELLVTDEQLPDLLDVLANEAKVTVVYSPAGGSE</sequence>
<evidence type="ECO:0000256" key="1">
    <source>
        <dbReference type="SAM" id="Phobius"/>
    </source>
</evidence>
<proteinExistence type="predicted"/>
<keyword evidence="2" id="KW-0282">Flagellum</keyword>
<keyword evidence="2" id="KW-0969">Cilium</keyword>
<gene>
    <name evidence="2" type="ORF">GCM10022377_06820</name>
</gene>
<dbReference type="Proteomes" id="UP001501536">
    <property type="component" value="Unassembled WGS sequence"/>
</dbReference>
<keyword evidence="2" id="KW-0966">Cell projection</keyword>
<keyword evidence="1" id="KW-1133">Transmembrane helix</keyword>
<comment type="caution">
    <text evidence="2">The sequence shown here is derived from an EMBL/GenBank/DDBJ whole genome shotgun (WGS) entry which is preliminary data.</text>
</comment>
<name>A0ABP7D017_9MICC</name>
<dbReference type="RefSeq" id="WP_344879969.1">
    <property type="nucleotide sequence ID" value="NZ_BAABCJ010000001.1"/>
</dbReference>
<evidence type="ECO:0000313" key="2">
    <source>
        <dbReference type="EMBL" id="GAA3696592.1"/>
    </source>
</evidence>
<keyword evidence="1" id="KW-0472">Membrane</keyword>
<accession>A0ABP7D017</accession>
<evidence type="ECO:0000313" key="3">
    <source>
        <dbReference type="Proteomes" id="UP001501536"/>
    </source>
</evidence>
<reference evidence="3" key="1">
    <citation type="journal article" date="2019" name="Int. J. Syst. Evol. Microbiol.">
        <title>The Global Catalogue of Microorganisms (GCM) 10K type strain sequencing project: providing services to taxonomists for standard genome sequencing and annotation.</title>
        <authorList>
            <consortium name="The Broad Institute Genomics Platform"/>
            <consortium name="The Broad Institute Genome Sequencing Center for Infectious Disease"/>
            <person name="Wu L."/>
            <person name="Ma J."/>
        </authorList>
    </citation>
    <scope>NUCLEOTIDE SEQUENCE [LARGE SCALE GENOMIC DNA]</scope>
    <source>
        <strain evidence="3">JCM 16961</strain>
    </source>
</reference>
<keyword evidence="3" id="KW-1185">Reference proteome</keyword>
<organism evidence="2 3">
    <name type="scientific">Zhihengliuella alba</name>
    <dbReference type="NCBI Taxonomy" id="547018"/>
    <lineage>
        <taxon>Bacteria</taxon>
        <taxon>Bacillati</taxon>
        <taxon>Actinomycetota</taxon>
        <taxon>Actinomycetes</taxon>
        <taxon>Micrococcales</taxon>
        <taxon>Micrococcaceae</taxon>
        <taxon>Zhihengliuella</taxon>
    </lineage>
</organism>
<dbReference type="EMBL" id="BAABCJ010000001">
    <property type="protein sequence ID" value="GAA3696592.1"/>
    <property type="molecule type" value="Genomic_DNA"/>
</dbReference>
<keyword evidence="1" id="KW-0812">Transmembrane</keyword>
<feature type="transmembrane region" description="Helical" evidence="1">
    <location>
        <begin position="23"/>
        <end position="44"/>
    </location>
</feature>
<protein>
    <submittedName>
        <fullName evidence="2">Flagellar protein FlgA</fullName>
    </submittedName>
</protein>
<dbReference type="CDD" id="cd11614">
    <property type="entry name" value="SAF_CpaB_FlgA_like"/>
    <property type="match status" value="1"/>
</dbReference>